<dbReference type="EMBL" id="JAGEMK010000003">
    <property type="protein sequence ID" value="MBO1751831.1"/>
    <property type="molecule type" value="Genomic_DNA"/>
</dbReference>
<evidence type="ECO:0000256" key="4">
    <source>
        <dbReference type="PROSITE-ProRule" id="PRU00335"/>
    </source>
</evidence>
<keyword evidence="1" id="KW-0805">Transcription regulation</keyword>
<dbReference type="SUPFAM" id="SSF46689">
    <property type="entry name" value="Homeodomain-like"/>
    <property type="match status" value="1"/>
</dbReference>
<evidence type="ECO:0000313" key="6">
    <source>
        <dbReference type="EMBL" id="MBO1751831.1"/>
    </source>
</evidence>
<sequence length="209" mass="22773">MTTTTPLRERQREQTRALIARTAVDLAIERGYANVTVEEIAAAAGVAPRTFFNHFATKRDALLSWTTRLEPAAVETFLSPEAPDLAASLQELLLAYVASAERDELGRMHELLDTNPELRPQVRDLFREFEASLAEAIGRRPEVDARSPEPRVLAALSTAVFRASFSEWTGSQGSTTLAESVASSFAIVRRALGRADTSQRGTDGDGTVA</sequence>
<organism evidence="6 7">
    <name type="scientific">Actinotalea soli</name>
    <dbReference type="NCBI Taxonomy" id="2819234"/>
    <lineage>
        <taxon>Bacteria</taxon>
        <taxon>Bacillati</taxon>
        <taxon>Actinomycetota</taxon>
        <taxon>Actinomycetes</taxon>
        <taxon>Micrococcales</taxon>
        <taxon>Cellulomonadaceae</taxon>
        <taxon>Actinotalea</taxon>
    </lineage>
</organism>
<evidence type="ECO:0000259" key="5">
    <source>
        <dbReference type="PROSITE" id="PS50977"/>
    </source>
</evidence>
<dbReference type="Gene3D" id="1.10.357.10">
    <property type="entry name" value="Tetracycline Repressor, domain 2"/>
    <property type="match status" value="1"/>
</dbReference>
<gene>
    <name evidence="6" type="ORF">J4G33_08460</name>
</gene>
<protein>
    <submittedName>
        <fullName evidence="6">TetR family transcriptional regulator</fullName>
    </submittedName>
</protein>
<dbReference type="InterPro" id="IPR009057">
    <property type="entry name" value="Homeodomain-like_sf"/>
</dbReference>
<dbReference type="AlphaFoldDB" id="A0A939LPE5"/>
<evidence type="ECO:0000256" key="1">
    <source>
        <dbReference type="ARBA" id="ARBA00023015"/>
    </source>
</evidence>
<dbReference type="PANTHER" id="PTHR30055">
    <property type="entry name" value="HTH-TYPE TRANSCRIPTIONAL REGULATOR RUTR"/>
    <property type="match status" value="1"/>
</dbReference>
<name>A0A939LPE5_9CELL</name>
<dbReference type="PROSITE" id="PS50977">
    <property type="entry name" value="HTH_TETR_2"/>
    <property type="match status" value="1"/>
</dbReference>
<dbReference type="RefSeq" id="WP_208055493.1">
    <property type="nucleotide sequence ID" value="NZ_JAGEMK010000003.1"/>
</dbReference>
<evidence type="ECO:0000256" key="3">
    <source>
        <dbReference type="ARBA" id="ARBA00023163"/>
    </source>
</evidence>
<evidence type="ECO:0000313" key="7">
    <source>
        <dbReference type="Proteomes" id="UP000664209"/>
    </source>
</evidence>
<dbReference type="GO" id="GO:0000976">
    <property type="term" value="F:transcription cis-regulatory region binding"/>
    <property type="evidence" value="ECO:0007669"/>
    <property type="project" value="TreeGrafter"/>
</dbReference>
<keyword evidence="2 4" id="KW-0238">DNA-binding</keyword>
<dbReference type="GO" id="GO:0003700">
    <property type="term" value="F:DNA-binding transcription factor activity"/>
    <property type="evidence" value="ECO:0007669"/>
    <property type="project" value="TreeGrafter"/>
</dbReference>
<accession>A0A939LPE5</accession>
<feature type="domain" description="HTH tetR-type" evidence="5">
    <location>
        <begin position="13"/>
        <end position="73"/>
    </location>
</feature>
<feature type="DNA-binding region" description="H-T-H motif" evidence="4">
    <location>
        <begin position="36"/>
        <end position="55"/>
    </location>
</feature>
<dbReference type="InterPro" id="IPR001647">
    <property type="entry name" value="HTH_TetR"/>
</dbReference>
<comment type="caution">
    <text evidence="6">The sequence shown here is derived from an EMBL/GenBank/DDBJ whole genome shotgun (WGS) entry which is preliminary data.</text>
</comment>
<keyword evidence="7" id="KW-1185">Reference proteome</keyword>
<reference evidence="6" key="1">
    <citation type="submission" date="2021-03" db="EMBL/GenBank/DDBJ databases">
        <title>Actinotalea soli sp. nov., isolated from soil.</title>
        <authorList>
            <person name="Ping W."/>
            <person name="Zhang J."/>
        </authorList>
    </citation>
    <scope>NUCLEOTIDE SEQUENCE</scope>
    <source>
        <strain evidence="6">BY-33</strain>
    </source>
</reference>
<dbReference type="PANTHER" id="PTHR30055:SF238">
    <property type="entry name" value="MYCOFACTOCIN BIOSYNTHESIS TRANSCRIPTIONAL REGULATOR MFTR-RELATED"/>
    <property type="match status" value="1"/>
</dbReference>
<evidence type="ECO:0000256" key="2">
    <source>
        <dbReference type="ARBA" id="ARBA00023125"/>
    </source>
</evidence>
<dbReference type="Proteomes" id="UP000664209">
    <property type="component" value="Unassembled WGS sequence"/>
</dbReference>
<proteinExistence type="predicted"/>
<dbReference type="Pfam" id="PF17754">
    <property type="entry name" value="TetR_C_14"/>
    <property type="match status" value="1"/>
</dbReference>
<keyword evidence="3" id="KW-0804">Transcription</keyword>
<dbReference type="InterPro" id="IPR023772">
    <property type="entry name" value="DNA-bd_HTH_TetR-type_CS"/>
</dbReference>
<dbReference type="PROSITE" id="PS01081">
    <property type="entry name" value="HTH_TETR_1"/>
    <property type="match status" value="1"/>
</dbReference>
<dbReference type="Pfam" id="PF00440">
    <property type="entry name" value="TetR_N"/>
    <property type="match status" value="1"/>
</dbReference>
<dbReference type="InterPro" id="IPR041347">
    <property type="entry name" value="MftR_C"/>
</dbReference>
<dbReference type="PRINTS" id="PR00455">
    <property type="entry name" value="HTHTETR"/>
</dbReference>
<dbReference type="InterPro" id="IPR050109">
    <property type="entry name" value="HTH-type_TetR-like_transc_reg"/>
</dbReference>